<dbReference type="GO" id="GO:0017005">
    <property type="term" value="F:3'-tyrosyl-DNA phosphodiesterase activity"/>
    <property type="evidence" value="ECO:0007669"/>
    <property type="project" value="TreeGrafter"/>
</dbReference>
<keyword evidence="15" id="KW-1185">Reference proteome</keyword>
<comment type="subcellular location">
    <subcellularLocation>
        <location evidence="1">Nucleus</location>
    </subcellularLocation>
</comment>
<keyword evidence="4" id="KW-0227">DNA damage</keyword>
<dbReference type="Gene3D" id="3.30.870.10">
    <property type="entry name" value="Endonuclease Chain A"/>
    <property type="match status" value="2"/>
</dbReference>
<evidence type="ECO:0000256" key="7">
    <source>
        <dbReference type="ARBA" id="ARBA00023204"/>
    </source>
</evidence>
<evidence type="ECO:0000256" key="10">
    <source>
        <dbReference type="PIRSR" id="PIRSR610347-2"/>
    </source>
</evidence>
<evidence type="ECO:0000256" key="1">
    <source>
        <dbReference type="ARBA" id="ARBA00004123"/>
    </source>
</evidence>
<keyword evidence="3" id="KW-0540">Nuclease</keyword>
<keyword evidence="6" id="KW-0269">Exonuclease</keyword>
<dbReference type="OrthoDB" id="47785at2759"/>
<evidence type="ECO:0000256" key="11">
    <source>
        <dbReference type="PIRSR" id="PIRSR610347-3"/>
    </source>
</evidence>
<sequence length="550" mass="62310">MTGETHVKTKYKTMSAKPMCRYGQQCYRKNPLHFQEFDHPSDPNAASTLVTSDGKSRVSPLSTASSSDNRSITSTVNPNKRLKSSDESVANKTIDTNIYGFYLTKVTGIDNKYNELNVKAINLKDILSETNGKLLESLQMNYMFEMDWLLEQYPKQFRSLPMLVVYGSKRDGTATREMQSQTKPYPNIRLFGAHLVDMFGTHHSKMMLLRYDNGIRVVIHTANLIERDWFQKTQGVWISPLFPPLPSTHTSDADISQTRFKTDLIEYLKSYTSIEINEWIQTIRRHDLSAAKVFLVGSVPGRHVGADNKCRFGHLKLRRLLSEFGPSAKNVDSSWPAIGQFSSIGSLGPTADKWLTNEFLSTLSAVCGVKSLVTKPRLKLIFPSVENVRTCLEGYSGGGSLPYSSQTHRKQTYLTSYLHSWRSERTGRSIACPHIKTYTRLSGDNKQMAYFVLTSANLSKAAWGQLEKNDTQLAIKSYEIGVLFIPKLFTNQEFFEISKSEDSDKLPNNCFPIPYDTPLTPYSLNDKVWTWDTPHTDLPDTHGNAWIPQT</sequence>
<evidence type="ECO:0000256" key="5">
    <source>
        <dbReference type="ARBA" id="ARBA00022801"/>
    </source>
</evidence>
<dbReference type="CDD" id="cd09195">
    <property type="entry name" value="PLDc_mTdp1_2"/>
    <property type="match status" value="1"/>
</dbReference>
<feature type="non-terminal residue" evidence="14">
    <location>
        <position position="550"/>
    </location>
</feature>
<reference evidence="14" key="1">
    <citation type="submission" date="2020-11" db="EMBL/GenBank/DDBJ databases">
        <authorList>
            <person name="Tran Van P."/>
        </authorList>
    </citation>
    <scope>NUCLEOTIDE SEQUENCE</scope>
</reference>
<keyword evidence="8" id="KW-0539">Nucleus</keyword>
<dbReference type="InterPro" id="IPR019406">
    <property type="entry name" value="APLF_PBZ"/>
</dbReference>
<dbReference type="GO" id="GO:0006281">
    <property type="term" value="P:DNA repair"/>
    <property type="evidence" value="ECO:0007669"/>
    <property type="project" value="UniProtKB-KW"/>
</dbReference>
<evidence type="ECO:0000256" key="2">
    <source>
        <dbReference type="ARBA" id="ARBA00010205"/>
    </source>
</evidence>
<dbReference type="GO" id="GO:0005634">
    <property type="term" value="C:nucleus"/>
    <property type="evidence" value="ECO:0007669"/>
    <property type="project" value="UniProtKB-SubCell"/>
</dbReference>
<dbReference type="PANTHER" id="PTHR12415">
    <property type="entry name" value="TYROSYL-DNA PHOSPHODIESTERASE 1"/>
    <property type="match status" value="1"/>
</dbReference>
<evidence type="ECO:0000256" key="12">
    <source>
        <dbReference type="SAM" id="MobiDB-lite"/>
    </source>
</evidence>
<evidence type="ECO:0000256" key="6">
    <source>
        <dbReference type="ARBA" id="ARBA00022839"/>
    </source>
</evidence>
<feature type="binding site" evidence="10">
    <location>
        <position position="436"/>
    </location>
    <ligand>
        <name>substrate</name>
    </ligand>
</feature>
<dbReference type="SUPFAM" id="SSF56024">
    <property type="entry name" value="Phospholipase D/nuclease"/>
    <property type="match status" value="2"/>
</dbReference>
<keyword evidence="7" id="KW-0234">DNA repair</keyword>
<dbReference type="GO" id="GO:0003690">
    <property type="term" value="F:double-stranded DNA binding"/>
    <property type="evidence" value="ECO:0007669"/>
    <property type="project" value="TreeGrafter"/>
</dbReference>
<protein>
    <recommendedName>
        <fullName evidence="13">PBZ-type domain-containing protein</fullName>
    </recommendedName>
</protein>
<dbReference type="Proteomes" id="UP000759131">
    <property type="component" value="Unassembled WGS sequence"/>
</dbReference>
<feature type="site" description="Interaction with DNA" evidence="11">
    <location>
        <position position="459"/>
    </location>
</feature>
<feature type="active site" description="Nucleophile" evidence="9">
    <location>
        <position position="203"/>
    </location>
</feature>
<dbReference type="InterPro" id="IPR010347">
    <property type="entry name" value="Tdp1"/>
</dbReference>
<evidence type="ECO:0000256" key="8">
    <source>
        <dbReference type="ARBA" id="ARBA00023242"/>
    </source>
</evidence>
<comment type="similarity">
    <text evidence="2">Belongs to the tyrosyl-DNA phosphodiesterase family.</text>
</comment>
<feature type="binding site" evidence="10">
    <location>
        <position position="205"/>
    </location>
    <ligand>
        <name>substrate</name>
    </ligand>
</feature>
<evidence type="ECO:0000313" key="14">
    <source>
        <dbReference type="EMBL" id="CAD7635297.1"/>
    </source>
</evidence>
<feature type="compositionally biased region" description="Polar residues" evidence="12">
    <location>
        <begin position="44"/>
        <end position="78"/>
    </location>
</feature>
<keyword evidence="5" id="KW-0378">Hydrolase</keyword>
<dbReference type="PANTHER" id="PTHR12415:SF0">
    <property type="entry name" value="TYROSYL-DNA PHOSPHODIESTERASE 1"/>
    <property type="match status" value="1"/>
</dbReference>
<dbReference type="Pfam" id="PF10283">
    <property type="entry name" value="zf-CCHH"/>
    <property type="match status" value="1"/>
</dbReference>
<evidence type="ECO:0000259" key="13">
    <source>
        <dbReference type="Pfam" id="PF10283"/>
    </source>
</evidence>
<dbReference type="GO" id="GO:0004527">
    <property type="term" value="F:exonuclease activity"/>
    <property type="evidence" value="ECO:0007669"/>
    <property type="project" value="UniProtKB-KW"/>
</dbReference>
<organism evidence="14">
    <name type="scientific">Medioppia subpectinata</name>
    <dbReference type="NCBI Taxonomy" id="1979941"/>
    <lineage>
        <taxon>Eukaryota</taxon>
        <taxon>Metazoa</taxon>
        <taxon>Ecdysozoa</taxon>
        <taxon>Arthropoda</taxon>
        <taxon>Chelicerata</taxon>
        <taxon>Arachnida</taxon>
        <taxon>Acari</taxon>
        <taxon>Acariformes</taxon>
        <taxon>Sarcoptiformes</taxon>
        <taxon>Oribatida</taxon>
        <taxon>Brachypylina</taxon>
        <taxon>Oppioidea</taxon>
        <taxon>Oppiidae</taxon>
        <taxon>Medioppia</taxon>
    </lineage>
</organism>
<evidence type="ECO:0000256" key="4">
    <source>
        <dbReference type="ARBA" id="ARBA00022763"/>
    </source>
</evidence>
<dbReference type="Pfam" id="PF06087">
    <property type="entry name" value="Tyr-DNA_phospho"/>
    <property type="match status" value="1"/>
</dbReference>
<gene>
    <name evidence="14" type="ORF">OSB1V03_LOCUS15688</name>
</gene>
<evidence type="ECO:0000313" key="15">
    <source>
        <dbReference type="Proteomes" id="UP000759131"/>
    </source>
</evidence>
<proteinExistence type="inferred from homology"/>
<accession>A0A7R9L5N0</accession>
<dbReference type="GO" id="GO:0003697">
    <property type="term" value="F:single-stranded DNA binding"/>
    <property type="evidence" value="ECO:0007669"/>
    <property type="project" value="TreeGrafter"/>
</dbReference>
<feature type="domain" description="PBZ-type" evidence="13">
    <location>
        <begin position="17"/>
        <end position="42"/>
    </location>
</feature>
<dbReference type="AlphaFoldDB" id="A0A7R9L5N0"/>
<evidence type="ECO:0000256" key="3">
    <source>
        <dbReference type="ARBA" id="ARBA00022722"/>
    </source>
</evidence>
<dbReference type="CDD" id="cd09193">
    <property type="entry name" value="PLDc_mTdp1_1"/>
    <property type="match status" value="1"/>
</dbReference>
<dbReference type="EMBL" id="OC871074">
    <property type="protein sequence ID" value="CAD7635297.1"/>
    <property type="molecule type" value="Genomic_DNA"/>
</dbReference>
<feature type="active site" description="Proton donor/acceptor" evidence="9">
    <location>
        <position position="434"/>
    </location>
</feature>
<dbReference type="EMBL" id="CAJPIZ010016499">
    <property type="protein sequence ID" value="CAG2115727.1"/>
    <property type="molecule type" value="Genomic_DNA"/>
</dbReference>
<name>A0A7R9L5N0_9ACAR</name>
<feature type="region of interest" description="Disordered" evidence="12">
    <location>
        <begin position="37"/>
        <end position="87"/>
    </location>
</feature>
<evidence type="ECO:0000256" key="9">
    <source>
        <dbReference type="PIRSR" id="PIRSR610347-1"/>
    </source>
</evidence>